<name>A0A6M1PM69_9BACL</name>
<sequence length="53" mass="6493">MPNYYFKEIWTPLKLFRISFFRDDEDRVWIKFGTKPRRLLRRQAADKSGGEIV</sequence>
<reference evidence="1 2" key="1">
    <citation type="submission" date="2020-02" db="EMBL/GenBank/DDBJ databases">
        <authorList>
            <person name="Gao J."/>
            <person name="Sun J."/>
        </authorList>
    </citation>
    <scope>NUCLEOTIDE SEQUENCE [LARGE SCALE GENOMIC DNA]</scope>
    <source>
        <strain evidence="1 2">7124</strain>
    </source>
</reference>
<proteinExistence type="predicted"/>
<organism evidence="1 2">
    <name type="scientific">Paenibacillus apii</name>
    <dbReference type="NCBI Taxonomy" id="1850370"/>
    <lineage>
        <taxon>Bacteria</taxon>
        <taxon>Bacillati</taxon>
        <taxon>Bacillota</taxon>
        <taxon>Bacilli</taxon>
        <taxon>Bacillales</taxon>
        <taxon>Paenibacillaceae</taxon>
        <taxon>Paenibacillus</taxon>
    </lineage>
</organism>
<evidence type="ECO:0000313" key="2">
    <source>
        <dbReference type="Proteomes" id="UP000480151"/>
    </source>
</evidence>
<gene>
    <name evidence="1" type="ORF">G5B47_14190</name>
</gene>
<evidence type="ECO:0000313" key="1">
    <source>
        <dbReference type="EMBL" id="NGM83568.1"/>
    </source>
</evidence>
<dbReference type="RefSeq" id="WP_165099228.1">
    <property type="nucleotide sequence ID" value="NZ_JAAKGU010000006.1"/>
</dbReference>
<comment type="caution">
    <text evidence="1">The sequence shown here is derived from an EMBL/GenBank/DDBJ whole genome shotgun (WGS) entry which is preliminary data.</text>
</comment>
<dbReference type="Proteomes" id="UP000480151">
    <property type="component" value="Unassembled WGS sequence"/>
</dbReference>
<protein>
    <submittedName>
        <fullName evidence="1">Uncharacterized protein</fullName>
    </submittedName>
</protein>
<accession>A0A6M1PM69</accession>
<keyword evidence="2" id="KW-1185">Reference proteome</keyword>
<dbReference type="EMBL" id="JAAKGU010000006">
    <property type="protein sequence ID" value="NGM83568.1"/>
    <property type="molecule type" value="Genomic_DNA"/>
</dbReference>
<dbReference type="AlphaFoldDB" id="A0A6M1PM69"/>